<name>A0AAV9MVS2_9EURO</name>
<gene>
    <name evidence="2" type="ORF">LTR84_009208</name>
</gene>
<evidence type="ECO:0000313" key="3">
    <source>
        <dbReference type="Proteomes" id="UP001358417"/>
    </source>
</evidence>
<dbReference type="GeneID" id="89977369"/>
<proteinExistence type="predicted"/>
<dbReference type="EMBL" id="JAVRRD010000036">
    <property type="protein sequence ID" value="KAK5045590.1"/>
    <property type="molecule type" value="Genomic_DNA"/>
</dbReference>
<dbReference type="Proteomes" id="UP001358417">
    <property type="component" value="Unassembled WGS sequence"/>
</dbReference>
<organism evidence="2 3">
    <name type="scientific">Exophiala bonariae</name>
    <dbReference type="NCBI Taxonomy" id="1690606"/>
    <lineage>
        <taxon>Eukaryota</taxon>
        <taxon>Fungi</taxon>
        <taxon>Dikarya</taxon>
        <taxon>Ascomycota</taxon>
        <taxon>Pezizomycotina</taxon>
        <taxon>Eurotiomycetes</taxon>
        <taxon>Chaetothyriomycetidae</taxon>
        <taxon>Chaetothyriales</taxon>
        <taxon>Herpotrichiellaceae</taxon>
        <taxon>Exophiala</taxon>
    </lineage>
</organism>
<sequence length="369" mass="41047">MKVDDILNPVTPANLKLGHRTPVAGRFDQAESNAHTYNSGMRDQTKNLGLRPQDEPRLDRPPCYCRVEDLDKQNIGYPMSRYPHNSITETTEVSSTSYPVPNASRSMVHSVMPTSDKVAHPPTMRADPSLRNELAPSPKQDKAGRTVHTFLDEEGHHKQYYIACHAPSCPYLGFRTIAEILSHFARVHRELFVDHVERLDAGGFVLAIPEARVQGHEQEYGLGSAGILTLRCLSDECQERKYFSVGPLRSHLTRVHRKILGLPAGTQAKWMAWQPQLNIHQEIDLPQALGAGSTASLSVKTVNQAALLDGDSHGLHPGAMLASVTKTQKRKWELIIEISSDEDNAGGDRIPLSHHQQPLKPRKKETTIS</sequence>
<dbReference type="RefSeq" id="XP_064701214.1">
    <property type="nucleotide sequence ID" value="XM_064852750.1"/>
</dbReference>
<reference evidence="2 3" key="1">
    <citation type="submission" date="2023-08" db="EMBL/GenBank/DDBJ databases">
        <title>Black Yeasts Isolated from many extreme environments.</title>
        <authorList>
            <person name="Coleine C."/>
            <person name="Stajich J.E."/>
            <person name="Selbmann L."/>
        </authorList>
    </citation>
    <scope>NUCLEOTIDE SEQUENCE [LARGE SCALE GENOMIC DNA]</scope>
    <source>
        <strain evidence="2 3">CCFEE 5792</strain>
    </source>
</reference>
<evidence type="ECO:0008006" key="4">
    <source>
        <dbReference type="Google" id="ProtNLM"/>
    </source>
</evidence>
<dbReference type="AlphaFoldDB" id="A0AAV9MVS2"/>
<evidence type="ECO:0000313" key="2">
    <source>
        <dbReference type="EMBL" id="KAK5045590.1"/>
    </source>
</evidence>
<protein>
    <recommendedName>
        <fullName evidence="4">C2H2-type domain-containing protein</fullName>
    </recommendedName>
</protein>
<accession>A0AAV9MVS2</accession>
<evidence type="ECO:0000256" key="1">
    <source>
        <dbReference type="SAM" id="MobiDB-lite"/>
    </source>
</evidence>
<feature type="region of interest" description="Disordered" evidence="1">
    <location>
        <begin position="37"/>
        <end position="62"/>
    </location>
</feature>
<feature type="compositionally biased region" description="Basic and acidic residues" evidence="1">
    <location>
        <begin position="52"/>
        <end position="62"/>
    </location>
</feature>
<comment type="caution">
    <text evidence="2">The sequence shown here is derived from an EMBL/GenBank/DDBJ whole genome shotgun (WGS) entry which is preliminary data.</text>
</comment>
<feature type="region of interest" description="Disordered" evidence="1">
    <location>
        <begin position="114"/>
        <end position="143"/>
    </location>
</feature>
<feature type="region of interest" description="Disordered" evidence="1">
    <location>
        <begin position="343"/>
        <end position="369"/>
    </location>
</feature>
<keyword evidence="3" id="KW-1185">Reference proteome</keyword>